<dbReference type="KEGG" id="malk:MalAC0309_1744"/>
<dbReference type="RefSeq" id="WP_096421890.1">
    <property type="nucleotide sequence ID" value="NZ_AP017315.1"/>
</dbReference>
<feature type="transmembrane region" description="Helical" evidence="8">
    <location>
        <begin position="39"/>
        <end position="58"/>
    </location>
</feature>
<feature type="transmembrane region" description="Helical" evidence="8">
    <location>
        <begin position="65"/>
        <end position="86"/>
    </location>
</feature>
<evidence type="ECO:0000256" key="8">
    <source>
        <dbReference type="SAM" id="Phobius"/>
    </source>
</evidence>
<evidence type="ECO:0000256" key="6">
    <source>
        <dbReference type="ARBA" id="ARBA00023180"/>
    </source>
</evidence>
<evidence type="ECO:0000256" key="1">
    <source>
        <dbReference type="ARBA" id="ARBA00004141"/>
    </source>
</evidence>
<keyword evidence="2 8" id="KW-0812">Transmembrane</keyword>
<feature type="domain" description="TM2" evidence="9">
    <location>
        <begin position="35"/>
        <end position="83"/>
    </location>
</feature>
<evidence type="ECO:0000313" key="11">
    <source>
        <dbReference type="Proteomes" id="UP000218965"/>
    </source>
</evidence>
<feature type="transmembrane region" description="Helical" evidence="8">
    <location>
        <begin position="106"/>
        <end position="125"/>
    </location>
</feature>
<evidence type="ECO:0000313" key="10">
    <source>
        <dbReference type="EMBL" id="BAU32592.1"/>
    </source>
</evidence>
<dbReference type="GO" id="GO:0016020">
    <property type="term" value="C:membrane"/>
    <property type="evidence" value="ECO:0007669"/>
    <property type="project" value="UniProtKB-SubCell"/>
</dbReference>
<organism evidence="10 11">
    <name type="scientific">Microcella alkaliphila</name>
    <dbReference type="NCBI Taxonomy" id="279828"/>
    <lineage>
        <taxon>Bacteria</taxon>
        <taxon>Bacillati</taxon>
        <taxon>Actinomycetota</taxon>
        <taxon>Actinomycetes</taxon>
        <taxon>Micrococcales</taxon>
        <taxon>Microbacteriaceae</taxon>
        <taxon>Microcella</taxon>
    </lineage>
</organism>
<dbReference type="InterPro" id="IPR007829">
    <property type="entry name" value="TM2"/>
</dbReference>
<gene>
    <name evidence="10" type="ORF">MalAC0309_1744</name>
</gene>
<proteinExistence type="predicted"/>
<evidence type="ECO:0000256" key="7">
    <source>
        <dbReference type="SAM" id="MobiDB-lite"/>
    </source>
</evidence>
<comment type="subcellular location">
    <subcellularLocation>
        <location evidence="1">Membrane</location>
        <topology evidence="1">Multi-pass membrane protein</topology>
    </subcellularLocation>
</comment>
<evidence type="ECO:0000259" key="9">
    <source>
        <dbReference type="Pfam" id="PF05154"/>
    </source>
</evidence>
<protein>
    <recommendedName>
        <fullName evidence="9">TM2 domain-containing protein</fullName>
    </recommendedName>
</protein>
<dbReference type="InterPro" id="IPR050932">
    <property type="entry name" value="TM2D1-3-like"/>
</dbReference>
<feature type="region of interest" description="Disordered" evidence="7">
    <location>
        <begin position="1"/>
        <end position="28"/>
    </location>
</feature>
<keyword evidence="5 8" id="KW-0472">Membrane</keyword>
<sequence>MSDTQNPEPGDADQRATPPPPPTPTAATAPVPVGQKSFLLTWIFALFLGLFAVDRFYLGKIGTAIAKLLTLGGLGVWVLVDLILVLAGKQTDKSGARLDGYDQYKLVAIIVTAVLLLGSVLVNAVTAAGNTDDGATPAPTQPAEPDDSPAPEEEQNEPEEEPQPDEAPVDDFAAWATDAYGEFDAIEQSGAGDTLISLPAGISAAVVVASHDGSRNFVVNVLDQDNSATGDLLVNTIGAYSGATAYGLGGSFGGDPTRLEINADGNWTISIRPIASLEPIAEAGTGDAVSSYVGGAGALTATHTGERNFIVQQYTNEAFSFGLLINDIGAYNGTVPLSAGPAVITVQADGAWTLAID</sequence>
<keyword evidence="4 8" id="KW-1133">Transmembrane helix</keyword>
<dbReference type="OrthoDB" id="2004788at2"/>
<dbReference type="AlphaFoldDB" id="A0A0U5B9V3"/>
<feature type="compositionally biased region" description="Acidic residues" evidence="7">
    <location>
        <begin position="144"/>
        <end position="167"/>
    </location>
</feature>
<evidence type="ECO:0000256" key="5">
    <source>
        <dbReference type="ARBA" id="ARBA00023136"/>
    </source>
</evidence>
<accession>A0A0U5B9V3</accession>
<name>A0A0U5B9V3_9MICO</name>
<evidence type="ECO:0000256" key="2">
    <source>
        <dbReference type="ARBA" id="ARBA00022692"/>
    </source>
</evidence>
<keyword evidence="3" id="KW-0732">Signal</keyword>
<dbReference type="EMBL" id="AP017315">
    <property type="protein sequence ID" value="BAU32592.1"/>
    <property type="molecule type" value="Genomic_DNA"/>
</dbReference>
<feature type="region of interest" description="Disordered" evidence="7">
    <location>
        <begin position="131"/>
        <end position="167"/>
    </location>
</feature>
<dbReference type="Pfam" id="PF05154">
    <property type="entry name" value="TM2"/>
    <property type="match status" value="1"/>
</dbReference>
<evidence type="ECO:0000256" key="4">
    <source>
        <dbReference type="ARBA" id="ARBA00022989"/>
    </source>
</evidence>
<reference evidence="11" key="1">
    <citation type="submission" date="2015-12" db="EMBL/GenBank/DDBJ databases">
        <authorList>
            <person name="Shamseldin A."/>
            <person name="Moawad H."/>
            <person name="Abd El-Rahim W.M."/>
            <person name="Sadowsky M.J."/>
        </authorList>
    </citation>
    <scope>NUCLEOTIDE SEQUENCE [LARGE SCALE GENOMIC DNA]</scope>
    <source>
        <strain evidence="11">JAM AC0309</strain>
    </source>
</reference>
<dbReference type="PANTHER" id="PTHR21016:SF4">
    <property type="entry name" value="TM2 DOMAIN-CONTAINING PROTEIN 2"/>
    <property type="match status" value="1"/>
</dbReference>
<keyword evidence="6" id="KW-0325">Glycoprotein</keyword>
<reference evidence="10 11" key="2">
    <citation type="submission" date="2016-01" db="EMBL/GenBank/DDBJ databases">
        <title>Microcella alkaliphila JAM AC0309 whole genome shotgun sequence.</title>
        <authorList>
            <person name="Kurata A."/>
            <person name="Hirose Y."/>
            <person name="Kishimoto N."/>
            <person name="Kobayashi T."/>
        </authorList>
    </citation>
    <scope>NUCLEOTIDE SEQUENCE [LARGE SCALE GENOMIC DNA]</scope>
    <source>
        <strain evidence="10 11">JAM AC0309</strain>
    </source>
</reference>
<dbReference type="PANTHER" id="PTHR21016">
    <property type="entry name" value="BETA-AMYLOID BINDING PROTEIN-RELATED"/>
    <property type="match status" value="1"/>
</dbReference>
<dbReference type="Proteomes" id="UP000218965">
    <property type="component" value="Chromosome"/>
</dbReference>
<evidence type="ECO:0000256" key="3">
    <source>
        <dbReference type="ARBA" id="ARBA00022729"/>
    </source>
</evidence>